<feature type="compositionally biased region" description="Polar residues" evidence="1">
    <location>
        <begin position="283"/>
        <end position="293"/>
    </location>
</feature>
<feature type="compositionally biased region" description="Low complexity" evidence="1">
    <location>
        <begin position="124"/>
        <end position="135"/>
    </location>
</feature>
<comment type="caution">
    <text evidence="2">The sequence shown here is derived from an EMBL/GenBank/DDBJ whole genome shotgun (WGS) entry which is preliminary data.</text>
</comment>
<dbReference type="OrthoDB" id="102260at2759"/>
<evidence type="ECO:0000313" key="2">
    <source>
        <dbReference type="EMBL" id="KAF2095043.1"/>
    </source>
</evidence>
<feature type="region of interest" description="Disordered" evidence="1">
    <location>
        <begin position="219"/>
        <end position="269"/>
    </location>
</feature>
<protein>
    <submittedName>
        <fullName evidence="2">Uncharacterized protein</fullName>
    </submittedName>
</protein>
<gene>
    <name evidence="2" type="ORF">NA57DRAFT_44840</name>
</gene>
<feature type="region of interest" description="Disordered" evidence="1">
    <location>
        <begin position="1"/>
        <end position="30"/>
    </location>
</feature>
<feature type="region of interest" description="Disordered" evidence="1">
    <location>
        <begin position="64"/>
        <end position="142"/>
    </location>
</feature>
<accession>A0A9P4I7S8</accession>
<dbReference type="EMBL" id="ML978132">
    <property type="protein sequence ID" value="KAF2095043.1"/>
    <property type="molecule type" value="Genomic_DNA"/>
</dbReference>
<proteinExistence type="predicted"/>
<feature type="compositionally biased region" description="Polar residues" evidence="1">
    <location>
        <begin position="89"/>
        <end position="101"/>
    </location>
</feature>
<dbReference type="Proteomes" id="UP000799772">
    <property type="component" value="Unassembled WGS sequence"/>
</dbReference>
<reference evidence="2" key="1">
    <citation type="journal article" date="2020" name="Stud. Mycol.">
        <title>101 Dothideomycetes genomes: a test case for predicting lifestyles and emergence of pathogens.</title>
        <authorList>
            <person name="Haridas S."/>
            <person name="Albert R."/>
            <person name="Binder M."/>
            <person name="Bloem J."/>
            <person name="Labutti K."/>
            <person name="Salamov A."/>
            <person name="Andreopoulos B."/>
            <person name="Baker S."/>
            <person name="Barry K."/>
            <person name="Bills G."/>
            <person name="Bluhm B."/>
            <person name="Cannon C."/>
            <person name="Castanera R."/>
            <person name="Culley D."/>
            <person name="Daum C."/>
            <person name="Ezra D."/>
            <person name="Gonzalez J."/>
            <person name="Henrissat B."/>
            <person name="Kuo A."/>
            <person name="Liang C."/>
            <person name="Lipzen A."/>
            <person name="Lutzoni F."/>
            <person name="Magnuson J."/>
            <person name="Mondo S."/>
            <person name="Nolan M."/>
            <person name="Ohm R."/>
            <person name="Pangilinan J."/>
            <person name="Park H.-J."/>
            <person name="Ramirez L."/>
            <person name="Alfaro M."/>
            <person name="Sun H."/>
            <person name="Tritt A."/>
            <person name="Yoshinaga Y."/>
            <person name="Zwiers L.-H."/>
            <person name="Turgeon B."/>
            <person name="Goodwin S."/>
            <person name="Spatafora J."/>
            <person name="Crous P."/>
            <person name="Grigoriev I."/>
        </authorList>
    </citation>
    <scope>NUCLEOTIDE SEQUENCE</scope>
    <source>
        <strain evidence="2">CBS 133067</strain>
    </source>
</reference>
<evidence type="ECO:0000256" key="1">
    <source>
        <dbReference type="SAM" id="MobiDB-lite"/>
    </source>
</evidence>
<sequence length="360" mass="38964">MSAQDEEGGPSRPRSRAPSRPQSLHSAGAESFAASLAEHLPEKLSKIALSYRTNEWAKHLEVAEKPDVEEIAEPESPGIQNVDGDKTPPQGSVTVKGNSITVVPHSERPQTSSAAAPPLLRQGSSTTIPRPSTSSKVAMRPESSVINMGGSLSRQSSATRLATLVSPAPDTLLGKRETMMKHRVSSMSFNQFASTPNLQGLDEEDMTLAERRQLIQAHRRASGGMPPTSAPQGAQSRPQSAQQPLGSVAVPNFDSHQPKRDASSMDASKREAMLASWRASMRNEFSATSTPTGAQRPAPDEGRRATLLNERKQAEMMKAMQERQANARDAAFDTAMRRGDMLDLHKEAMRKMQGQANRNA</sequence>
<dbReference type="PANTHER" id="PTHR39469:SF1">
    <property type="entry name" value="DUF4203 DOMAIN-CONTAINING PROTEIN"/>
    <property type="match status" value="1"/>
</dbReference>
<evidence type="ECO:0000313" key="3">
    <source>
        <dbReference type="Proteomes" id="UP000799772"/>
    </source>
</evidence>
<keyword evidence="3" id="KW-1185">Reference proteome</keyword>
<feature type="compositionally biased region" description="Polar residues" evidence="1">
    <location>
        <begin position="230"/>
        <end position="245"/>
    </location>
</feature>
<name>A0A9P4I7S8_9PEZI</name>
<feature type="compositionally biased region" description="Low complexity" evidence="1">
    <location>
        <begin position="10"/>
        <end position="23"/>
    </location>
</feature>
<feature type="region of interest" description="Disordered" evidence="1">
    <location>
        <begin position="283"/>
        <end position="304"/>
    </location>
</feature>
<dbReference type="AlphaFoldDB" id="A0A9P4I7S8"/>
<organism evidence="2 3">
    <name type="scientific">Rhizodiscina lignyota</name>
    <dbReference type="NCBI Taxonomy" id="1504668"/>
    <lineage>
        <taxon>Eukaryota</taxon>
        <taxon>Fungi</taxon>
        <taxon>Dikarya</taxon>
        <taxon>Ascomycota</taxon>
        <taxon>Pezizomycotina</taxon>
        <taxon>Dothideomycetes</taxon>
        <taxon>Pleosporomycetidae</taxon>
        <taxon>Aulographales</taxon>
        <taxon>Rhizodiscinaceae</taxon>
        <taxon>Rhizodiscina</taxon>
    </lineage>
</organism>
<dbReference type="PANTHER" id="PTHR39469">
    <property type="entry name" value="CHROMOSOME 1, WHOLE GENOME SHOTGUN SEQUENCE"/>
    <property type="match status" value="1"/>
</dbReference>
<feature type="compositionally biased region" description="Basic and acidic residues" evidence="1">
    <location>
        <begin position="256"/>
        <end position="269"/>
    </location>
</feature>